<dbReference type="NCBIfam" id="TIGR01981">
    <property type="entry name" value="sufD"/>
    <property type="match status" value="1"/>
</dbReference>
<proteinExistence type="inferred from homology"/>
<sequence>MNEKQYIDLCREHRELLERNSAACLNRGREEAAEWLECHGLPTRRHESYLYCPLMEEMGRDYGVNVARVKFPVNPHDVFKCNVPGIHANVYFIVNDQFYANSHPELGGGAVFCSMKTAEERFPEIVGCYAGRLTDDREDAFVAMNRMLAQDGYFLYVPKGVKVELPVQVVNIMRSDVDYMATAHNLIVVEEGAEVTALVCDHTIDRVSFFANRMTEAYVGHGAHLRYYTMESSHDTMNNLNQLYVKQEGDSEFTMCTVGLHNGKTRNYTEVYLDGEGAAATLGGMLISDGAQHSENQTLIYHNAPRCTSNELFKYILDEQSEGVFAGRTIVKEGAQKTVAQQTNRNICLTREAHMWAKPQLEIYADDVKCGHGATTGQLDEQAMFYMRTRGIGETEARMLLLMAFTADVIDLVEFEALRERIRALVEKRLRGEAAHCEGCRTVR</sequence>
<name>A0A940DL35_9BACT</name>
<dbReference type="InterPro" id="IPR045595">
    <property type="entry name" value="SufBD_N"/>
</dbReference>
<accession>A0A940DL35</accession>
<reference evidence="4" key="1">
    <citation type="submission" date="2020-10" db="EMBL/GenBank/DDBJ databases">
        <authorList>
            <person name="Gilroy R."/>
        </authorList>
    </citation>
    <scope>NUCLEOTIDE SEQUENCE</scope>
    <source>
        <strain evidence="4">3924</strain>
    </source>
</reference>
<dbReference type="GO" id="GO:0016226">
    <property type="term" value="P:iron-sulfur cluster assembly"/>
    <property type="evidence" value="ECO:0007669"/>
    <property type="project" value="InterPro"/>
</dbReference>
<dbReference type="Pfam" id="PF19295">
    <property type="entry name" value="SufBD_N"/>
    <property type="match status" value="1"/>
</dbReference>
<protein>
    <submittedName>
        <fullName evidence="4">Fe-S cluster assembly protein SufD</fullName>
    </submittedName>
</protein>
<evidence type="ECO:0000313" key="5">
    <source>
        <dbReference type="Proteomes" id="UP000712007"/>
    </source>
</evidence>
<dbReference type="InterPro" id="IPR037284">
    <property type="entry name" value="SUF_FeS_clus_asmbl_SufBD_sf"/>
</dbReference>
<evidence type="ECO:0000313" key="4">
    <source>
        <dbReference type="EMBL" id="MBO8439927.1"/>
    </source>
</evidence>
<comment type="caution">
    <text evidence="4">The sequence shown here is derived from an EMBL/GenBank/DDBJ whole genome shotgun (WGS) entry which is preliminary data.</text>
</comment>
<evidence type="ECO:0000259" key="3">
    <source>
        <dbReference type="Pfam" id="PF19295"/>
    </source>
</evidence>
<dbReference type="InterPro" id="IPR011542">
    <property type="entry name" value="SUF_FeS_clus_asmbl_SufD"/>
</dbReference>
<gene>
    <name evidence="4" type="primary">sufD</name>
    <name evidence="4" type="ORF">IAC51_04675</name>
</gene>
<reference evidence="4" key="2">
    <citation type="journal article" date="2021" name="PeerJ">
        <title>Extensive microbial diversity within the chicken gut microbiome revealed by metagenomics and culture.</title>
        <authorList>
            <person name="Gilroy R."/>
            <person name="Ravi A."/>
            <person name="Getino M."/>
            <person name="Pursley I."/>
            <person name="Horton D.L."/>
            <person name="Alikhan N.F."/>
            <person name="Baker D."/>
            <person name="Gharbi K."/>
            <person name="Hall N."/>
            <person name="Watson M."/>
            <person name="Adriaenssens E.M."/>
            <person name="Foster-Nyarko E."/>
            <person name="Jarju S."/>
            <person name="Secka A."/>
            <person name="Antonio M."/>
            <person name="Oren A."/>
            <person name="Chaudhuri R.R."/>
            <person name="La Ragione R."/>
            <person name="Hildebrand F."/>
            <person name="Pallen M.J."/>
        </authorList>
    </citation>
    <scope>NUCLEOTIDE SEQUENCE</scope>
    <source>
        <strain evidence="4">3924</strain>
    </source>
</reference>
<dbReference type="InterPro" id="IPR055346">
    <property type="entry name" value="Fe-S_cluster_assembly_SufBD"/>
</dbReference>
<comment type="similarity">
    <text evidence="1">Belongs to the iron-sulfur cluster assembly SufBD family.</text>
</comment>
<dbReference type="AlphaFoldDB" id="A0A940DL35"/>
<dbReference type="Proteomes" id="UP000712007">
    <property type="component" value="Unassembled WGS sequence"/>
</dbReference>
<evidence type="ECO:0000259" key="2">
    <source>
        <dbReference type="Pfam" id="PF01458"/>
    </source>
</evidence>
<feature type="domain" description="SUF system FeS cluster assembly SufBD core" evidence="2">
    <location>
        <begin position="179"/>
        <end position="405"/>
    </location>
</feature>
<dbReference type="InterPro" id="IPR000825">
    <property type="entry name" value="SUF_FeS_clus_asmbl_SufBD_core"/>
</dbReference>
<dbReference type="EMBL" id="JADIMV010000077">
    <property type="protein sequence ID" value="MBO8439927.1"/>
    <property type="molecule type" value="Genomic_DNA"/>
</dbReference>
<organism evidence="4 5">
    <name type="scientific">Candidatus Aphodosoma intestinipullorum</name>
    <dbReference type="NCBI Taxonomy" id="2840674"/>
    <lineage>
        <taxon>Bacteria</taxon>
        <taxon>Pseudomonadati</taxon>
        <taxon>Bacteroidota</taxon>
        <taxon>Bacteroidia</taxon>
        <taxon>Bacteroidales</taxon>
        <taxon>Candidatus Aphodosoma</taxon>
    </lineage>
</organism>
<dbReference type="PANTHER" id="PTHR43575">
    <property type="entry name" value="PROTEIN ABCI7, CHLOROPLASTIC"/>
    <property type="match status" value="1"/>
</dbReference>
<dbReference type="Pfam" id="PF01458">
    <property type="entry name" value="SUFBD_core"/>
    <property type="match status" value="1"/>
</dbReference>
<feature type="domain" description="SUF system FeS cluster assembly SufBD N-terminal" evidence="3">
    <location>
        <begin position="2"/>
        <end position="169"/>
    </location>
</feature>
<dbReference type="SUPFAM" id="SSF101960">
    <property type="entry name" value="Stabilizer of iron transporter SufD"/>
    <property type="match status" value="1"/>
</dbReference>
<evidence type="ECO:0000256" key="1">
    <source>
        <dbReference type="ARBA" id="ARBA00043967"/>
    </source>
</evidence>
<dbReference type="PANTHER" id="PTHR43575:SF1">
    <property type="entry name" value="PROTEIN ABCI7, CHLOROPLASTIC"/>
    <property type="match status" value="1"/>
</dbReference>